<dbReference type="EMBL" id="JBHSCY010000001">
    <property type="protein sequence ID" value="MFC4267929.1"/>
    <property type="molecule type" value="Genomic_DNA"/>
</dbReference>
<name>A0ABV8R957_9FLAO</name>
<keyword evidence="2" id="KW-1185">Reference proteome</keyword>
<protein>
    <recommendedName>
        <fullName evidence="3">Transporter</fullName>
    </recommendedName>
</protein>
<accession>A0ABV8R957</accession>
<comment type="caution">
    <text evidence="1">The sequence shown here is derived from an EMBL/GenBank/DDBJ whole genome shotgun (WGS) entry which is preliminary data.</text>
</comment>
<evidence type="ECO:0000313" key="2">
    <source>
        <dbReference type="Proteomes" id="UP001595826"/>
    </source>
</evidence>
<reference evidence="2" key="1">
    <citation type="journal article" date="2019" name="Int. J. Syst. Evol. Microbiol.">
        <title>The Global Catalogue of Microorganisms (GCM) 10K type strain sequencing project: providing services to taxonomists for standard genome sequencing and annotation.</title>
        <authorList>
            <consortium name="The Broad Institute Genomics Platform"/>
            <consortium name="The Broad Institute Genome Sequencing Center for Infectious Disease"/>
            <person name="Wu L."/>
            <person name="Ma J."/>
        </authorList>
    </citation>
    <scope>NUCLEOTIDE SEQUENCE [LARGE SCALE GENOMIC DNA]</scope>
    <source>
        <strain evidence="2">CECT 8655</strain>
    </source>
</reference>
<sequence>MKKLAKLVILIITLQAYSQSPWTQKKGNYYTQLSFTSISGYNTLFGNPDYNTEREISDRTLQFFTEYGLSDKTSLLVNIPFKMMETGELTSPSITAIPLTSSATESALGNISLGIKHNFYHKKWVLSGQLSIEANTSSYDAASGIRTGYDAWSFTPLFLAGRGFGKTYIQGFIGADIRTNDYSSNFKIGGEIGRKLGNFIWLIGFVDVSSSFKNGDVMLPAENQLTGLYVNDQEYGAFGLKAIGEFSNNFGITAGYGGAFSGNNVAKQAALTFGVYHKF</sequence>
<dbReference type="RefSeq" id="WP_377408096.1">
    <property type="nucleotide sequence ID" value="NZ_JBHSCY010000001.1"/>
</dbReference>
<proteinExistence type="predicted"/>
<organism evidence="1 2">
    <name type="scientific">Polaribacter marinivivus</name>
    <dbReference type="NCBI Taxonomy" id="1524260"/>
    <lineage>
        <taxon>Bacteria</taxon>
        <taxon>Pseudomonadati</taxon>
        <taxon>Bacteroidota</taxon>
        <taxon>Flavobacteriia</taxon>
        <taxon>Flavobacteriales</taxon>
        <taxon>Flavobacteriaceae</taxon>
    </lineage>
</organism>
<evidence type="ECO:0000313" key="1">
    <source>
        <dbReference type="EMBL" id="MFC4267929.1"/>
    </source>
</evidence>
<evidence type="ECO:0008006" key="3">
    <source>
        <dbReference type="Google" id="ProtNLM"/>
    </source>
</evidence>
<gene>
    <name evidence="1" type="ORF">ACFOWD_03330</name>
</gene>
<dbReference type="Proteomes" id="UP001595826">
    <property type="component" value="Unassembled WGS sequence"/>
</dbReference>